<accession>A0A8J1XVS2</accession>
<dbReference type="CDD" id="cd06526">
    <property type="entry name" value="metazoan_ACD"/>
    <property type="match status" value="1"/>
</dbReference>
<dbReference type="GO" id="GO:0005737">
    <property type="term" value="C:cytoplasm"/>
    <property type="evidence" value="ECO:0007669"/>
    <property type="project" value="TreeGrafter"/>
</dbReference>
<dbReference type="GO" id="GO:0042026">
    <property type="term" value="P:protein refolding"/>
    <property type="evidence" value="ECO:0007669"/>
    <property type="project" value="TreeGrafter"/>
</dbReference>
<reference evidence="2" key="1">
    <citation type="submission" date="2022-03" db="EMBL/GenBank/DDBJ databases">
        <authorList>
            <person name="Martin C."/>
        </authorList>
    </citation>
    <scope>NUCLEOTIDE SEQUENCE</scope>
</reference>
<evidence type="ECO:0000313" key="3">
    <source>
        <dbReference type="Proteomes" id="UP000749559"/>
    </source>
</evidence>
<dbReference type="GO" id="GO:0005634">
    <property type="term" value="C:nucleus"/>
    <property type="evidence" value="ECO:0007669"/>
    <property type="project" value="TreeGrafter"/>
</dbReference>
<evidence type="ECO:0000313" key="2">
    <source>
        <dbReference type="EMBL" id="CAH1787350.1"/>
    </source>
</evidence>
<dbReference type="AlphaFoldDB" id="A0A8J1XVS2"/>
<dbReference type="InterPro" id="IPR001436">
    <property type="entry name" value="Alpha-crystallin/sHSP_animal"/>
</dbReference>
<dbReference type="OrthoDB" id="1431247at2759"/>
<dbReference type="Pfam" id="PF00011">
    <property type="entry name" value="HSP20"/>
    <property type="match status" value="1"/>
</dbReference>
<dbReference type="Gene3D" id="2.60.40.790">
    <property type="match status" value="1"/>
</dbReference>
<sequence>MIFCCCRRPEPQPKFDSEEVDLAADLAKLEATFSNGRPGNLPVVTFGDDDETVKLCGGDDAGPESSKRDLNHRRSTSASGTSTGSVDRGDRGSYRSRHGSAKSNESNTAVDDKQPKNGDKSTFEVNGEVKNVKEISVFEAPDFPYCPHPVEGPDREENTTVDREQTDDGYVVRQTTTETSRQKVLRLKSAEATPAIVGMQHKDVDQDGIKLFQMHFDVSKYSFDDMELKAVDNTLVVIHKKNERVGARKYKIREQSKQFVLPNGVDIGTIKATWCSDNILVIEAQVYDCDNVTFL</sequence>
<dbReference type="Proteomes" id="UP000749559">
    <property type="component" value="Unassembled WGS sequence"/>
</dbReference>
<protein>
    <submittedName>
        <fullName evidence="2">Uncharacterized protein</fullName>
    </submittedName>
</protein>
<dbReference type="PANTHER" id="PTHR45640">
    <property type="entry name" value="HEAT SHOCK PROTEIN HSP-12.2-RELATED"/>
    <property type="match status" value="1"/>
</dbReference>
<dbReference type="InterPro" id="IPR002068">
    <property type="entry name" value="A-crystallin/Hsp20_dom"/>
</dbReference>
<organism evidence="2 3">
    <name type="scientific">Owenia fusiformis</name>
    <name type="common">Polychaete worm</name>
    <dbReference type="NCBI Taxonomy" id="6347"/>
    <lineage>
        <taxon>Eukaryota</taxon>
        <taxon>Metazoa</taxon>
        <taxon>Spiralia</taxon>
        <taxon>Lophotrochozoa</taxon>
        <taxon>Annelida</taxon>
        <taxon>Polychaeta</taxon>
        <taxon>Sedentaria</taxon>
        <taxon>Canalipalpata</taxon>
        <taxon>Sabellida</taxon>
        <taxon>Oweniida</taxon>
        <taxon>Oweniidae</taxon>
        <taxon>Owenia</taxon>
    </lineage>
</organism>
<dbReference type="EMBL" id="CAIIXF020000006">
    <property type="protein sequence ID" value="CAH1787350.1"/>
    <property type="molecule type" value="Genomic_DNA"/>
</dbReference>
<keyword evidence="3" id="KW-1185">Reference proteome</keyword>
<dbReference type="SUPFAM" id="SSF49764">
    <property type="entry name" value="HSP20-like chaperones"/>
    <property type="match status" value="1"/>
</dbReference>
<feature type="compositionally biased region" description="Basic and acidic residues" evidence="1">
    <location>
        <begin position="110"/>
        <end position="122"/>
    </location>
</feature>
<name>A0A8J1XVS2_OWEFU</name>
<feature type="compositionally biased region" description="Low complexity" evidence="1">
    <location>
        <begin position="76"/>
        <end position="85"/>
    </location>
</feature>
<comment type="caution">
    <text evidence="2">The sequence shown here is derived from an EMBL/GenBank/DDBJ whole genome shotgun (WGS) entry which is preliminary data.</text>
</comment>
<evidence type="ECO:0000256" key="1">
    <source>
        <dbReference type="SAM" id="MobiDB-lite"/>
    </source>
</evidence>
<gene>
    <name evidence="2" type="ORF">OFUS_LOCUS13073</name>
</gene>
<proteinExistence type="predicted"/>
<feature type="region of interest" description="Disordered" evidence="1">
    <location>
        <begin position="55"/>
        <end position="125"/>
    </location>
</feature>
<dbReference type="GO" id="GO:0051082">
    <property type="term" value="F:unfolded protein binding"/>
    <property type="evidence" value="ECO:0007669"/>
    <property type="project" value="TreeGrafter"/>
</dbReference>
<dbReference type="GO" id="GO:0009408">
    <property type="term" value="P:response to heat"/>
    <property type="evidence" value="ECO:0007669"/>
    <property type="project" value="TreeGrafter"/>
</dbReference>
<dbReference type="PANTHER" id="PTHR45640:SF26">
    <property type="entry name" value="RE23625P"/>
    <property type="match status" value="1"/>
</dbReference>
<dbReference type="InterPro" id="IPR008978">
    <property type="entry name" value="HSP20-like_chaperone"/>
</dbReference>